<dbReference type="SUPFAM" id="SSF51735">
    <property type="entry name" value="NAD(P)-binding Rossmann-fold domains"/>
    <property type="match status" value="1"/>
</dbReference>
<dbReference type="Gene3D" id="3.40.50.720">
    <property type="entry name" value="NAD(P)-binding Rossmann-like Domain"/>
    <property type="match status" value="1"/>
</dbReference>
<dbReference type="Gene3D" id="3.40.50.1480">
    <property type="entry name" value="Adenosylhomocysteinase-like"/>
    <property type="match status" value="1"/>
</dbReference>
<feature type="domain" description="S-adenosyl-L-homocysteine hydrolase NAD binding" evidence="5">
    <location>
        <begin position="1"/>
        <end position="56"/>
    </location>
</feature>
<dbReference type="InterPro" id="IPR000043">
    <property type="entry name" value="Adenosylhomocysteinase-like"/>
</dbReference>
<dbReference type="EMBL" id="BART01024007">
    <property type="protein sequence ID" value="GAG99433.1"/>
    <property type="molecule type" value="Genomic_DNA"/>
</dbReference>
<evidence type="ECO:0000313" key="6">
    <source>
        <dbReference type="EMBL" id="GAG99433.1"/>
    </source>
</evidence>
<name>X1CTL2_9ZZZZ</name>
<dbReference type="SMART" id="SM00997">
    <property type="entry name" value="AdoHcyase_NAD"/>
    <property type="match status" value="1"/>
</dbReference>
<dbReference type="AlphaFoldDB" id="X1CTL2"/>
<keyword evidence="4" id="KW-0520">NAD</keyword>
<dbReference type="GO" id="GO:0004013">
    <property type="term" value="F:adenosylhomocysteinase activity"/>
    <property type="evidence" value="ECO:0007669"/>
    <property type="project" value="TreeGrafter"/>
</dbReference>
<dbReference type="InterPro" id="IPR042172">
    <property type="entry name" value="Adenosylhomocyst_ase-like_sf"/>
</dbReference>
<gene>
    <name evidence="6" type="ORF">S01H4_43500</name>
</gene>
<dbReference type="GO" id="GO:0005829">
    <property type="term" value="C:cytosol"/>
    <property type="evidence" value="ECO:0007669"/>
    <property type="project" value="TreeGrafter"/>
</dbReference>
<accession>X1CTL2</accession>
<dbReference type="Pfam" id="PF05221">
    <property type="entry name" value="AdoHcyase"/>
    <property type="match status" value="1"/>
</dbReference>
<comment type="similarity">
    <text evidence="2">Belongs to the adenosylhomocysteinase family.</text>
</comment>
<dbReference type="Pfam" id="PF00670">
    <property type="entry name" value="AdoHcyase_NAD"/>
    <property type="match status" value="1"/>
</dbReference>
<comment type="cofactor">
    <cofactor evidence="1">
        <name>NAD(+)</name>
        <dbReference type="ChEBI" id="CHEBI:57540"/>
    </cofactor>
</comment>
<evidence type="ECO:0000256" key="2">
    <source>
        <dbReference type="ARBA" id="ARBA00007122"/>
    </source>
</evidence>
<evidence type="ECO:0000256" key="1">
    <source>
        <dbReference type="ARBA" id="ARBA00001911"/>
    </source>
</evidence>
<dbReference type="GO" id="GO:0006730">
    <property type="term" value="P:one-carbon metabolic process"/>
    <property type="evidence" value="ECO:0007669"/>
    <property type="project" value="UniProtKB-KW"/>
</dbReference>
<evidence type="ECO:0000256" key="4">
    <source>
        <dbReference type="ARBA" id="ARBA00023027"/>
    </source>
</evidence>
<protein>
    <recommendedName>
        <fullName evidence="5">S-adenosyl-L-homocysteine hydrolase NAD binding domain-containing protein</fullName>
    </recommendedName>
</protein>
<sequence>CNTGHYDVEINIQELETISVSSREIRANNEEFTMKDGKRIYLLAKGRLVNLSAAEGHPSEVMDMSFANQLLSLIELAKEGKNLENKVYDIPREQDENIASLKLSLMGFQIDNLTPEQEAYQDEYSEGT</sequence>
<dbReference type="GO" id="GO:0033353">
    <property type="term" value="P:S-adenosylmethionine cycle"/>
    <property type="evidence" value="ECO:0007669"/>
    <property type="project" value="TreeGrafter"/>
</dbReference>
<dbReference type="InterPro" id="IPR036291">
    <property type="entry name" value="NAD(P)-bd_dom_sf"/>
</dbReference>
<dbReference type="PANTHER" id="PTHR23420">
    <property type="entry name" value="ADENOSYLHOMOCYSTEINASE"/>
    <property type="match status" value="1"/>
</dbReference>
<feature type="non-terminal residue" evidence="6">
    <location>
        <position position="1"/>
    </location>
</feature>
<dbReference type="PANTHER" id="PTHR23420:SF0">
    <property type="entry name" value="ADENOSYLHOMOCYSTEINASE"/>
    <property type="match status" value="1"/>
</dbReference>
<organism evidence="6">
    <name type="scientific">marine sediment metagenome</name>
    <dbReference type="NCBI Taxonomy" id="412755"/>
    <lineage>
        <taxon>unclassified sequences</taxon>
        <taxon>metagenomes</taxon>
        <taxon>ecological metagenomes</taxon>
    </lineage>
</organism>
<comment type="caution">
    <text evidence="6">The sequence shown here is derived from an EMBL/GenBank/DDBJ whole genome shotgun (WGS) entry which is preliminary data.</text>
</comment>
<evidence type="ECO:0000259" key="5">
    <source>
        <dbReference type="SMART" id="SM00997"/>
    </source>
</evidence>
<evidence type="ECO:0000256" key="3">
    <source>
        <dbReference type="ARBA" id="ARBA00022563"/>
    </source>
</evidence>
<dbReference type="SUPFAM" id="SSF52283">
    <property type="entry name" value="Formate/glycerate dehydrogenase catalytic domain-like"/>
    <property type="match status" value="1"/>
</dbReference>
<keyword evidence="3" id="KW-0554">One-carbon metabolism</keyword>
<dbReference type="InterPro" id="IPR015878">
    <property type="entry name" value="Ado_hCys_hydrolase_NAD-bd"/>
</dbReference>
<reference evidence="6" key="1">
    <citation type="journal article" date="2014" name="Front. Microbiol.">
        <title>High frequency of phylogenetically diverse reductive dehalogenase-homologous genes in deep subseafloor sedimentary metagenomes.</title>
        <authorList>
            <person name="Kawai M."/>
            <person name="Futagami T."/>
            <person name="Toyoda A."/>
            <person name="Takaki Y."/>
            <person name="Nishi S."/>
            <person name="Hori S."/>
            <person name="Arai W."/>
            <person name="Tsubouchi T."/>
            <person name="Morono Y."/>
            <person name="Uchiyama I."/>
            <person name="Ito T."/>
            <person name="Fujiyama A."/>
            <person name="Inagaki F."/>
            <person name="Takami H."/>
        </authorList>
    </citation>
    <scope>NUCLEOTIDE SEQUENCE</scope>
    <source>
        <strain evidence="6">Expedition CK06-06</strain>
    </source>
</reference>
<proteinExistence type="inferred from homology"/>